<name>A0A163ZW40_9BACL</name>
<protein>
    <submittedName>
        <fullName evidence="1">Uncharacterized protein</fullName>
    </submittedName>
</protein>
<organism evidence="1 2">
    <name type="scientific">Paenibacillus elgii</name>
    <dbReference type="NCBI Taxonomy" id="189691"/>
    <lineage>
        <taxon>Bacteria</taxon>
        <taxon>Bacillati</taxon>
        <taxon>Bacillota</taxon>
        <taxon>Bacilli</taxon>
        <taxon>Bacillales</taxon>
        <taxon>Paenibacillaceae</taxon>
        <taxon>Paenibacillus</taxon>
    </lineage>
</organism>
<dbReference type="EMBL" id="LQRA01000035">
    <property type="protein sequence ID" value="KZE82538.1"/>
    <property type="molecule type" value="Genomic_DNA"/>
</dbReference>
<evidence type="ECO:0000313" key="2">
    <source>
        <dbReference type="Proteomes" id="UP000076563"/>
    </source>
</evidence>
<sequence length="66" mass="7486">MPLVVEKPASLKILCIRRWGISLQPLLKPVNLIRNSGIFTGFKGGRKLLRDIPHLYLAQNFFRLGA</sequence>
<gene>
    <name evidence="1" type="ORF">AV654_08545</name>
</gene>
<accession>A0A163ZW40</accession>
<evidence type="ECO:0000313" key="1">
    <source>
        <dbReference type="EMBL" id="KZE82538.1"/>
    </source>
</evidence>
<proteinExistence type="predicted"/>
<keyword evidence="2" id="KW-1185">Reference proteome</keyword>
<comment type="caution">
    <text evidence="1">The sequence shown here is derived from an EMBL/GenBank/DDBJ whole genome shotgun (WGS) entry which is preliminary data.</text>
</comment>
<dbReference type="AlphaFoldDB" id="A0A163ZW40"/>
<dbReference type="Proteomes" id="UP000076563">
    <property type="component" value="Unassembled WGS sequence"/>
</dbReference>
<reference evidence="2" key="1">
    <citation type="submission" date="2016-01" db="EMBL/GenBank/DDBJ databases">
        <title>Draft genome of Chromobacterium sp. F49.</title>
        <authorList>
            <person name="Hong K.W."/>
        </authorList>
    </citation>
    <scope>NUCLEOTIDE SEQUENCE [LARGE SCALE GENOMIC DNA]</scope>
    <source>
        <strain evidence="2">M63</strain>
    </source>
</reference>